<evidence type="ECO:0000313" key="4">
    <source>
        <dbReference type="Proteomes" id="UP000590442"/>
    </source>
</evidence>
<proteinExistence type="predicted"/>
<keyword evidence="2" id="KW-0732">Signal</keyword>
<sequence>MKKVYLLSVMIFACFFIACNFTEEIFFEEDGSGKISINFDGSELMEMAGDEFSKSSEKAIDSIISFKDFLEEKKDSIATLPQEEQDKLKKLEPFNMHMVMNPETKEMKFEMFSHFKKIDEVGDMFNTFQNASSLNPAAGSPSEQSPFGDENQSTEVSYSFKKNVFIRRAKIIDEELHQQSLDSLAGSEMFLSSSSYTLKYHFPRRVKSSSVEEATFSADGKTLIYELGFLEYMKNPEALNIEVELED</sequence>
<dbReference type="EMBL" id="JAATJJ010000003">
    <property type="protein sequence ID" value="NJB72858.1"/>
    <property type="molecule type" value="Genomic_DNA"/>
</dbReference>
<gene>
    <name evidence="3" type="ORF">GGR42_003356</name>
</gene>
<protein>
    <recommendedName>
        <fullName evidence="5">Lipoprotein</fullName>
    </recommendedName>
</protein>
<dbReference type="PROSITE" id="PS51257">
    <property type="entry name" value="PROKAR_LIPOPROTEIN"/>
    <property type="match status" value="1"/>
</dbReference>
<feature type="signal peptide" evidence="2">
    <location>
        <begin position="1"/>
        <end position="18"/>
    </location>
</feature>
<dbReference type="RefSeq" id="WP_167966460.1">
    <property type="nucleotide sequence ID" value="NZ_JAATJJ010000003.1"/>
</dbReference>
<dbReference type="AlphaFoldDB" id="A0A846QY47"/>
<organism evidence="3 4">
    <name type="scientific">Saonia flava</name>
    <dbReference type="NCBI Taxonomy" id="523696"/>
    <lineage>
        <taxon>Bacteria</taxon>
        <taxon>Pseudomonadati</taxon>
        <taxon>Bacteroidota</taxon>
        <taxon>Flavobacteriia</taxon>
        <taxon>Flavobacteriales</taxon>
        <taxon>Flavobacteriaceae</taxon>
        <taxon>Saonia</taxon>
    </lineage>
</organism>
<feature type="region of interest" description="Disordered" evidence="1">
    <location>
        <begin position="132"/>
        <end position="152"/>
    </location>
</feature>
<evidence type="ECO:0008006" key="5">
    <source>
        <dbReference type="Google" id="ProtNLM"/>
    </source>
</evidence>
<evidence type="ECO:0000256" key="2">
    <source>
        <dbReference type="SAM" id="SignalP"/>
    </source>
</evidence>
<reference evidence="3 4" key="1">
    <citation type="submission" date="2020-03" db="EMBL/GenBank/DDBJ databases">
        <title>Genomic Encyclopedia of Type Strains, Phase IV (KMG-IV): sequencing the most valuable type-strain genomes for metagenomic binning, comparative biology and taxonomic classification.</title>
        <authorList>
            <person name="Goeker M."/>
        </authorList>
    </citation>
    <scope>NUCLEOTIDE SEQUENCE [LARGE SCALE GENOMIC DNA]</scope>
    <source>
        <strain evidence="3 4">DSM 29762</strain>
    </source>
</reference>
<name>A0A846QY47_9FLAO</name>
<dbReference type="Proteomes" id="UP000590442">
    <property type="component" value="Unassembled WGS sequence"/>
</dbReference>
<evidence type="ECO:0000256" key="1">
    <source>
        <dbReference type="SAM" id="MobiDB-lite"/>
    </source>
</evidence>
<comment type="caution">
    <text evidence="3">The sequence shown here is derived from an EMBL/GenBank/DDBJ whole genome shotgun (WGS) entry which is preliminary data.</text>
</comment>
<keyword evidence="4" id="KW-1185">Reference proteome</keyword>
<accession>A0A846QY47</accession>
<feature type="chain" id="PRO_5032734372" description="Lipoprotein" evidence="2">
    <location>
        <begin position="19"/>
        <end position="247"/>
    </location>
</feature>
<evidence type="ECO:0000313" key="3">
    <source>
        <dbReference type="EMBL" id="NJB72858.1"/>
    </source>
</evidence>